<feature type="transmembrane region" description="Helical" evidence="1">
    <location>
        <begin position="60"/>
        <end position="80"/>
    </location>
</feature>
<dbReference type="Proteomes" id="UP000580250">
    <property type="component" value="Unassembled WGS sequence"/>
</dbReference>
<keyword evidence="1" id="KW-0812">Transmembrane</keyword>
<evidence type="ECO:0000313" key="2">
    <source>
        <dbReference type="EMBL" id="CAD2127005.1"/>
    </source>
</evidence>
<dbReference type="Gene3D" id="1.20.1070.10">
    <property type="entry name" value="Rhodopsin 7-helix transmembrane proteins"/>
    <property type="match status" value="1"/>
</dbReference>
<dbReference type="OrthoDB" id="5868556at2759"/>
<reference evidence="2 3" key="1">
    <citation type="submission" date="2020-08" db="EMBL/GenBank/DDBJ databases">
        <authorList>
            <person name="Koutsovoulos G."/>
            <person name="Danchin GJ E."/>
        </authorList>
    </citation>
    <scope>NUCLEOTIDE SEQUENCE [LARGE SCALE GENOMIC DNA]</scope>
</reference>
<dbReference type="EMBL" id="CAJEWN010000005">
    <property type="protein sequence ID" value="CAD2127005.1"/>
    <property type="molecule type" value="Genomic_DNA"/>
</dbReference>
<protein>
    <submittedName>
        <fullName evidence="2">Uncharacterized protein</fullName>
    </submittedName>
</protein>
<dbReference type="AlphaFoldDB" id="A0A6V7TLQ5"/>
<accession>A0A6V7TLQ5</accession>
<dbReference type="SUPFAM" id="SSF81321">
    <property type="entry name" value="Family A G protein-coupled receptor-like"/>
    <property type="match status" value="1"/>
</dbReference>
<comment type="caution">
    <text evidence="2">The sequence shown here is derived from an EMBL/GenBank/DDBJ whole genome shotgun (WGS) entry which is preliminary data.</text>
</comment>
<feature type="transmembrane region" description="Helical" evidence="1">
    <location>
        <begin position="136"/>
        <end position="158"/>
    </location>
</feature>
<name>A0A6V7TLQ5_MELEN</name>
<evidence type="ECO:0000256" key="1">
    <source>
        <dbReference type="SAM" id="Phobius"/>
    </source>
</evidence>
<proteinExistence type="predicted"/>
<feature type="transmembrane region" description="Helical" evidence="1">
    <location>
        <begin position="234"/>
        <end position="254"/>
    </location>
</feature>
<evidence type="ECO:0000313" key="3">
    <source>
        <dbReference type="Proteomes" id="UP000580250"/>
    </source>
</evidence>
<feature type="transmembrane region" description="Helical" evidence="1">
    <location>
        <begin position="195"/>
        <end position="214"/>
    </location>
</feature>
<feature type="transmembrane region" description="Helical" evidence="1">
    <location>
        <begin position="12"/>
        <end position="30"/>
    </location>
</feature>
<keyword evidence="1" id="KW-0472">Membrane</keyword>
<organism evidence="2 3">
    <name type="scientific">Meloidogyne enterolobii</name>
    <name type="common">Root-knot nematode worm</name>
    <name type="synonym">Meloidogyne mayaguensis</name>
    <dbReference type="NCBI Taxonomy" id="390850"/>
    <lineage>
        <taxon>Eukaryota</taxon>
        <taxon>Metazoa</taxon>
        <taxon>Ecdysozoa</taxon>
        <taxon>Nematoda</taxon>
        <taxon>Chromadorea</taxon>
        <taxon>Rhabditida</taxon>
        <taxon>Tylenchina</taxon>
        <taxon>Tylenchomorpha</taxon>
        <taxon>Tylenchoidea</taxon>
        <taxon>Meloidogynidae</taxon>
        <taxon>Meloidogyninae</taxon>
        <taxon>Meloidogyne</taxon>
    </lineage>
</organism>
<sequence length="385" mass="44075">MRLWPDLVSNLLPGFALLTTCTSLVFLIAMKKTSGGFIAAFYTLRVMGNLLKKIPILKDLLLGLSLFYAGFHGILLSVYTEQNEQIPPIKCLFTAVHLHFWIFTDSAQLLLLALLCVDQFISVVWTKRHKEFSEYYFNKAFIFFVLILSIFSFIPAWIEPILSSENSTIKVSSFCAMQDVLGQNFYNIQLEIRKWFPFVCIAILCLTALILFSLQLIQKGHFKWSDNNKQSTKLFLLLLCRAILFIVCVHIPLLELPLVMKTAFPDRRSSNKLDVSKIPNEQRFLQEILIRIWQSLLIGLFEPLLDAFFLPQFPAEICAFFNLHEMKRTWQSADDPPLPNRSVGASGFDIFGSFHSITGNIIGEAGIPMELNADIQRSVSFYYDE</sequence>
<gene>
    <name evidence="2" type="ORF">MENT_LOCUS1753</name>
</gene>
<keyword evidence="1" id="KW-1133">Transmembrane helix</keyword>